<comment type="subcellular location">
    <subcellularLocation>
        <location evidence="11">Cell membrane</location>
        <topology evidence="11">Multi-pass membrane protein</topology>
    </subcellularLocation>
</comment>
<proteinExistence type="inferred from homology"/>
<keyword evidence="4 11" id="KW-0812">Transmembrane</keyword>
<feature type="domain" description="Peptidase M48" evidence="12">
    <location>
        <begin position="71"/>
        <end position="279"/>
    </location>
</feature>
<dbReference type="eggNOG" id="arCOG01331">
    <property type="taxonomic scope" value="Archaea"/>
</dbReference>
<keyword evidence="3 11" id="KW-0645">Protease</keyword>
<reference evidence="13 14" key="1">
    <citation type="journal article" date="2007" name="Appl. Environ. Microbiol.">
        <title>Isolation of key methanogens for global methane emission from rice paddy fields: a novel isolate affiliated with the clone cluster rice cluster I.</title>
        <authorList>
            <person name="Sakai S."/>
            <person name="Imachi H."/>
            <person name="Sekiguchi Y."/>
            <person name="Ohashi A."/>
            <person name="Harada H."/>
            <person name="Kamagata Y."/>
        </authorList>
    </citation>
    <scope>NUCLEOTIDE SEQUENCE [LARGE SCALE GENOMIC DNA]</scope>
    <source>
        <strain evidence="14">DSM 17711 / JCM 13418 / NBRC 101707 / SANAE</strain>
    </source>
</reference>
<dbReference type="InterPro" id="IPR022919">
    <property type="entry name" value="Pept_M48_protease_HtpX"/>
</dbReference>
<keyword evidence="6 11" id="KW-0378">Hydrolase</keyword>
<feature type="transmembrane region" description="Helical" evidence="11">
    <location>
        <begin position="146"/>
        <end position="171"/>
    </location>
</feature>
<dbReference type="STRING" id="304371.MCP_0996"/>
<protein>
    <recommendedName>
        <fullName evidence="11">Protease HtpX homolog</fullName>
        <ecNumber evidence="11">3.4.24.-</ecNumber>
    </recommendedName>
</protein>
<evidence type="ECO:0000256" key="3">
    <source>
        <dbReference type="ARBA" id="ARBA00022670"/>
    </source>
</evidence>
<sequence length="287" mass="31956">MVIDWGMTLRKIIVYGALFILFMIAIAFLWALGVNAYLIALLSGGFLFIQYFFSDKLVLWSTGARILEENEAPRLHRIVENLSAEMGIPKPRIAVVQNDMPNAFATGRNYKHSVVAVTTGILNRLNEKEMEGVLAHELSHVKNRDMFVVTFASFIVSVISYIVYFAFTMLFSRDENNFGASMAAWFVSMLFSNTIGLIIINTVSRYREYGADRGSALATKNPDGLISALKKISGGEYRKEDAMGLESAKALCISPTGGAFMELFSSHPPLEKRIAALEKVKAEMYGY</sequence>
<evidence type="ECO:0000256" key="2">
    <source>
        <dbReference type="ARBA" id="ARBA00022475"/>
    </source>
</evidence>
<evidence type="ECO:0000256" key="9">
    <source>
        <dbReference type="ARBA" id="ARBA00023049"/>
    </source>
</evidence>
<evidence type="ECO:0000313" key="13">
    <source>
        <dbReference type="EMBL" id="BAI61068.1"/>
    </source>
</evidence>
<dbReference type="GO" id="GO:0005886">
    <property type="term" value="C:plasma membrane"/>
    <property type="evidence" value="ECO:0007669"/>
    <property type="project" value="UniProtKB-SubCell"/>
</dbReference>
<comment type="cofactor">
    <cofactor evidence="11">
        <name>Zn(2+)</name>
        <dbReference type="ChEBI" id="CHEBI:29105"/>
    </cofactor>
    <text evidence="11">Binds 1 zinc ion per subunit.</text>
</comment>
<dbReference type="GeneID" id="8681021"/>
<evidence type="ECO:0000256" key="6">
    <source>
        <dbReference type="ARBA" id="ARBA00022801"/>
    </source>
</evidence>
<dbReference type="GO" id="GO:0006508">
    <property type="term" value="P:proteolysis"/>
    <property type="evidence" value="ECO:0007669"/>
    <property type="project" value="UniProtKB-KW"/>
</dbReference>
<dbReference type="Pfam" id="PF01435">
    <property type="entry name" value="Peptidase_M48"/>
    <property type="match status" value="1"/>
</dbReference>
<dbReference type="Proteomes" id="UP000001882">
    <property type="component" value="Chromosome"/>
</dbReference>
<reference evidence="14" key="3">
    <citation type="journal article" date="2011" name="PLoS ONE">
        <title>Genome sequence of a mesophilic hydrogenotrophic methanogen Methanocella paludicola, the first cultivated representative of the order Methanocellales.</title>
        <authorList>
            <person name="Sakai S."/>
            <person name="Takaki Y."/>
            <person name="Shimamura S."/>
            <person name="Sekine M."/>
            <person name="Tajima T."/>
            <person name="Kosugi H."/>
            <person name="Ichikawa N."/>
            <person name="Tasumi E."/>
            <person name="Hiraki A.T."/>
            <person name="Shimizu A."/>
            <person name="Kato Y."/>
            <person name="Nishiko R."/>
            <person name="Mori K."/>
            <person name="Fujita N."/>
            <person name="Imachi H."/>
            <person name="Takai K."/>
        </authorList>
    </citation>
    <scope>NUCLEOTIDE SEQUENCE [LARGE SCALE GENOMIC DNA]</scope>
    <source>
        <strain evidence="14">DSM 17711 / JCM 13418 / NBRC 101707 / SANAE</strain>
    </source>
</reference>
<evidence type="ECO:0000256" key="7">
    <source>
        <dbReference type="ARBA" id="ARBA00022833"/>
    </source>
</evidence>
<keyword evidence="8 11" id="KW-1133">Transmembrane helix</keyword>
<dbReference type="PANTHER" id="PTHR43221">
    <property type="entry name" value="PROTEASE HTPX"/>
    <property type="match status" value="1"/>
</dbReference>
<evidence type="ECO:0000256" key="10">
    <source>
        <dbReference type="ARBA" id="ARBA00023136"/>
    </source>
</evidence>
<feature type="transmembrane region" description="Helical" evidence="11">
    <location>
        <begin position="12"/>
        <end position="30"/>
    </location>
</feature>
<dbReference type="KEGG" id="mpd:MCP_0996"/>
<feature type="transmembrane region" description="Helical" evidence="11">
    <location>
        <begin position="183"/>
        <end position="203"/>
    </location>
</feature>
<dbReference type="RefSeq" id="WP_012899747.1">
    <property type="nucleotide sequence ID" value="NC_013665.1"/>
</dbReference>
<reference evidence="13 14" key="2">
    <citation type="journal article" date="2008" name="Int. J. Syst. Evol. Microbiol.">
        <title>Methanocella paludicola gen. nov., sp. nov., a methane-producing archaeon, the first isolate of the lineage 'Rice Cluster I', and proposal of the new archaeal order Methanocellales ord. nov.</title>
        <authorList>
            <person name="Sakai S."/>
            <person name="Imachi H."/>
            <person name="Hanada S."/>
            <person name="Ohashi A."/>
            <person name="Harada H."/>
            <person name="Kamagata Y."/>
        </authorList>
    </citation>
    <scope>NUCLEOTIDE SEQUENCE [LARGE SCALE GENOMIC DNA]</scope>
    <source>
        <strain evidence="14">DSM 17711 / JCM 13418 / NBRC 101707 / SANAE</strain>
    </source>
</reference>
<keyword evidence="2 11" id="KW-1003">Cell membrane</keyword>
<keyword evidence="5 11" id="KW-0479">Metal-binding</keyword>
<keyword evidence="14" id="KW-1185">Reference proteome</keyword>
<feature type="active site" evidence="11">
    <location>
        <position position="137"/>
    </location>
</feature>
<feature type="binding site" evidence="11">
    <location>
        <position position="136"/>
    </location>
    <ligand>
        <name>Zn(2+)</name>
        <dbReference type="ChEBI" id="CHEBI:29105"/>
        <note>catalytic</note>
    </ligand>
</feature>
<feature type="transmembrane region" description="Helical" evidence="11">
    <location>
        <begin position="36"/>
        <end position="53"/>
    </location>
</feature>
<dbReference type="EC" id="3.4.24.-" evidence="11"/>
<dbReference type="FunCoup" id="D1YX96">
    <property type="interactions" value="2"/>
</dbReference>
<dbReference type="AlphaFoldDB" id="D1YX96"/>
<dbReference type="OrthoDB" id="28389at2157"/>
<evidence type="ECO:0000259" key="12">
    <source>
        <dbReference type="Pfam" id="PF01435"/>
    </source>
</evidence>
<feature type="binding site" evidence="11">
    <location>
        <position position="140"/>
    </location>
    <ligand>
        <name>Zn(2+)</name>
        <dbReference type="ChEBI" id="CHEBI:29105"/>
        <note>catalytic</note>
    </ligand>
</feature>
<dbReference type="HAMAP" id="MF_00188">
    <property type="entry name" value="Pept_M48_protease_HtpX"/>
    <property type="match status" value="1"/>
</dbReference>
<evidence type="ECO:0000256" key="1">
    <source>
        <dbReference type="ARBA" id="ARBA00009779"/>
    </source>
</evidence>
<gene>
    <name evidence="13" type="primary">htpX-2</name>
    <name evidence="11" type="synonym">htpX</name>
    <name evidence="13" type="ordered locus">MCP_0996</name>
</gene>
<evidence type="ECO:0000256" key="11">
    <source>
        <dbReference type="HAMAP-Rule" id="MF_00188"/>
    </source>
</evidence>
<dbReference type="EMBL" id="AP011532">
    <property type="protein sequence ID" value="BAI61068.1"/>
    <property type="molecule type" value="Genomic_DNA"/>
</dbReference>
<dbReference type="PANTHER" id="PTHR43221:SF2">
    <property type="entry name" value="PROTEASE HTPX HOMOLOG"/>
    <property type="match status" value="1"/>
</dbReference>
<accession>D1YX96</accession>
<evidence type="ECO:0000256" key="8">
    <source>
        <dbReference type="ARBA" id="ARBA00022989"/>
    </source>
</evidence>
<dbReference type="GO" id="GO:0008270">
    <property type="term" value="F:zinc ion binding"/>
    <property type="evidence" value="ECO:0007669"/>
    <property type="project" value="UniProtKB-UniRule"/>
</dbReference>
<keyword evidence="9 11" id="KW-0482">Metalloprotease</keyword>
<dbReference type="Gene3D" id="3.30.2010.10">
    <property type="entry name" value="Metalloproteases ('zincins'), catalytic domain"/>
    <property type="match status" value="1"/>
</dbReference>
<evidence type="ECO:0000256" key="5">
    <source>
        <dbReference type="ARBA" id="ARBA00022723"/>
    </source>
</evidence>
<name>D1YX96_METPS</name>
<dbReference type="InParanoid" id="D1YX96"/>
<keyword evidence="7 11" id="KW-0862">Zinc</keyword>
<evidence type="ECO:0000256" key="4">
    <source>
        <dbReference type="ARBA" id="ARBA00022692"/>
    </source>
</evidence>
<keyword evidence="10 11" id="KW-0472">Membrane</keyword>
<evidence type="ECO:0000313" key="14">
    <source>
        <dbReference type="Proteomes" id="UP000001882"/>
    </source>
</evidence>
<dbReference type="InterPro" id="IPR001915">
    <property type="entry name" value="Peptidase_M48"/>
</dbReference>
<feature type="binding site" evidence="11">
    <location>
        <position position="208"/>
    </location>
    <ligand>
        <name>Zn(2+)</name>
        <dbReference type="ChEBI" id="CHEBI:29105"/>
        <note>catalytic</note>
    </ligand>
</feature>
<organism evidence="13 14">
    <name type="scientific">Methanocella paludicola (strain DSM 17711 / JCM 13418 / NBRC 101707 / SANAE)</name>
    <dbReference type="NCBI Taxonomy" id="304371"/>
    <lineage>
        <taxon>Archaea</taxon>
        <taxon>Methanobacteriati</taxon>
        <taxon>Methanobacteriota</taxon>
        <taxon>Stenosarchaea group</taxon>
        <taxon>Methanomicrobia</taxon>
        <taxon>Methanocellales</taxon>
        <taxon>Methanocellaceae</taxon>
        <taxon>Methanocella</taxon>
    </lineage>
</organism>
<dbReference type="GO" id="GO:0004222">
    <property type="term" value="F:metalloendopeptidase activity"/>
    <property type="evidence" value="ECO:0007669"/>
    <property type="project" value="UniProtKB-UniRule"/>
</dbReference>
<dbReference type="InterPro" id="IPR050083">
    <property type="entry name" value="HtpX_protease"/>
</dbReference>
<comment type="similarity">
    <text evidence="1 11">Belongs to the peptidase M48B family.</text>
</comment>